<dbReference type="NCBIfam" id="TIGR00119">
    <property type="entry name" value="acolac_sm"/>
    <property type="match status" value="1"/>
</dbReference>
<dbReference type="SUPFAM" id="SSF52518">
    <property type="entry name" value="Thiamin diphosphate-binding fold (THDP-binding)"/>
    <property type="match status" value="1"/>
</dbReference>
<evidence type="ECO:0000256" key="13">
    <source>
        <dbReference type="ARBA" id="ARBA00030209"/>
    </source>
</evidence>
<feature type="compositionally biased region" description="Low complexity" evidence="18">
    <location>
        <begin position="176"/>
        <end position="199"/>
    </location>
</feature>
<evidence type="ECO:0000256" key="5">
    <source>
        <dbReference type="ARBA" id="ARBA00005025"/>
    </source>
</evidence>
<dbReference type="InterPro" id="IPR013116">
    <property type="entry name" value="KARI_N"/>
</dbReference>
<dbReference type="UniPathway" id="UPA00047">
    <property type="reaction ID" value="UER00055"/>
</dbReference>
<name>A0A699GJT4_TANCI</name>
<gene>
    <name evidence="22" type="ORF">Tci_000353</name>
</gene>
<evidence type="ECO:0000256" key="1">
    <source>
        <dbReference type="ARBA" id="ARBA00001946"/>
    </source>
</evidence>
<evidence type="ECO:0000256" key="8">
    <source>
        <dbReference type="ARBA" id="ARBA00022605"/>
    </source>
</evidence>
<dbReference type="CDD" id="cd04878">
    <property type="entry name" value="ACT_AHAS"/>
    <property type="match status" value="1"/>
</dbReference>
<evidence type="ECO:0000256" key="10">
    <source>
        <dbReference type="ARBA" id="ARBA00022842"/>
    </source>
</evidence>
<dbReference type="PANTHER" id="PTHR21371">
    <property type="entry name" value="KETOL-ACID REDUCTOISOMERASE, MITOCHONDRIAL"/>
    <property type="match status" value="1"/>
</dbReference>
<comment type="similarity">
    <text evidence="7 17">Belongs to the ketol-acid reductoisomerase family.</text>
</comment>
<dbReference type="Gene3D" id="6.10.240.10">
    <property type="match status" value="1"/>
</dbReference>
<dbReference type="Pfam" id="PF10369">
    <property type="entry name" value="ALS_ss_C"/>
    <property type="match status" value="1"/>
</dbReference>
<dbReference type="Pfam" id="PF01450">
    <property type="entry name" value="KARI_C"/>
    <property type="match status" value="1"/>
</dbReference>
<evidence type="ECO:0000256" key="11">
    <source>
        <dbReference type="ARBA" id="ARBA00023002"/>
    </source>
</evidence>
<dbReference type="FunFam" id="3.40.50.720:FF:000023">
    <property type="entry name" value="Ketol-acid reductoisomerase (NADP(+))"/>
    <property type="match status" value="1"/>
</dbReference>
<dbReference type="Pfam" id="PF22629">
    <property type="entry name" value="ACT_AHAS_ss"/>
    <property type="match status" value="1"/>
</dbReference>
<evidence type="ECO:0000256" key="12">
    <source>
        <dbReference type="ARBA" id="ARBA00023304"/>
    </source>
</evidence>
<feature type="compositionally biased region" description="Basic and acidic residues" evidence="18">
    <location>
        <begin position="308"/>
        <end position="321"/>
    </location>
</feature>
<proteinExistence type="inferred from homology"/>
<evidence type="ECO:0000259" key="20">
    <source>
        <dbReference type="PROSITE" id="PS51850"/>
    </source>
</evidence>
<evidence type="ECO:0000256" key="7">
    <source>
        <dbReference type="ARBA" id="ARBA00010318"/>
    </source>
</evidence>
<comment type="pathway">
    <text evidence="2">Amino-acid biosynthesis; L-valine biosynthesis; L-valine from pyruvate: step 2/4.</text>
</comment>
<feature type="compositionally biased region" description="Basic and acidic residues" evidence="18">
    <location>
        <begin position="152"/>
        <end position="172"/>
    </location>
</feature>
<feature type="binding site" evidence="17">
    <location>
        <position position="925"/>
    </location>
    <ligand>
        <name>substrate</name>
    </ligand>
</feature>
<keyword evidence="10 17" id="KW-0460">Magnesium</keyword>
<comment type="pathway">
    <text evidence="4">Amino-acid biosynthesis; L-isoleucine biosynthesis; L-isoleucine from 2-oxobutanoate: step 1/4.</text>
</comment>
<keyword evidence="8 17" id="KW-0028">Amino-acid biosynthesis</keyword>
<evidence type="ECO:0000256" key="14">
    <source>
        <dbReference type="ARBA" id="ARBA00030593"/>
    </source>
</evidence>
<dbReference type="Pfam" id="PF07991">
    <property type="entry name" value="KARI_N"/>
    <property type="match status" value="1"/>
</dbReference>
<dbReference type="Gene3D" id="3.40.50.970">
    <property type="match status" value="1"/>
</dbReference>
<feature type="compositionally biased region" description="Basic and acidic residues" evidence="18">
    <location>
        <begin position="229"/>
        <end position="246"/>
    </location>
</feature>
<reference evidence="22" key="1">
    <citation type="journal article" date="2019" name="Sci. Rep.">
        <title>Draft genome of Tanacetum cinerariifolium, the natural source of mosquito coil.</title>
        <authorList>
            <person name="Yamashiro T."/>
            <person name="Shiraishi A."/>
            <person name="Satake H."/>
            <person name="Nakayama K."/>
        </authorList>
    </citation>
    <scope>NUCLEOTIDE SEQUENCE</scope>
</reference>
<feature type="domain" description="KARI N-terminal Rossmann" evidence="20">
    <location>
        <begin position="675"/>
        <end position="855"/>
    </location>
</feature>
<dbReference type="GO" id="GO:0009099">
    <property type="term" value="P:L-valine biosynthetic process"/>
    <property type="evidence" value="ECO:0007669"/>
    <property type="project" value="UniProtKB-UniRule"/>
</dbReference>
<dbReference type="NCBIfam" id="NF004017">
    <property type="entry name" value="PRK05479.1"/>
    <property type="match status" value="1"/>
</dbReference>
<dbReference type="GO" id="GO:0005829">
    <property type="term" value="C:cytosol"/>
    <property type="evidence" value="ECO:0007669"/>
    <property type="project" value="TreeGrafter"/>
</dbReference>
<dbReference type="InterPro" id="IPR036291">
    <property type="entry name" value="NAD(P)-bd_dom_sf"/>
</dbReference>
<dbReference type="InterPro" id="IPR019455">
    <property type="entry name" value="Acetolactate_synth_ssu_C"/>
</dbReference>
<dbReference type="GO" id="GO:0046872">
    <property type="term" value="F:metal ion binding"/>
    <property type="evidence" value="ECO:0007669"/>
    <property type="project" value="UniProtKB-UniRule"/>
</dbReference>
<evidence type="ECO:0000256" key="18">
    <source>
        <dbReference type="SAM" id="MobiDB-lite"/>
    </source>
</evidence>
<keyword evidence="12 17" id="KW-0100">Branched-chain amino acid biosynthesis</keyword>
<feature type="binding site" evidence="17">
    <location>
        <position position="864"/>
    </location>
    <ligand>
        <name>Mg(2+)</name>
        <dbReference type="ChEBI" id="CHEBI:18420"/>
        <label>1</label>
    </ligand>
</feature>
<dbReference type="Pfam" id="PF02776">
    <property type="entry name" value="TPP_enzyme_N"/>
    <property type="match status" value="1"/>
</dbReference>
<dbReference type="Gene3D" id="3.30.70.260">
    <property type="match status" value="1"/>
</dbReference>
<dbReference type="SUPFAM" id="SSF51735">
    <property type="entry name" value="NAD(P)-binding Rossmann-fold domains"/>
    <property type="match status" value="1"/>
</dbReference>
<comment type="cofactor">
    <cofactor evidence="1">
        <name>Mg(2+)</name>
        <dbReference type="ChEBI" id="CHEBI:18420"/>
    </cofactor>
</comment>
<feature type="domain" description="ACT" evidence="19">
    <location>
        <begin position="525"/>
        <end position="599"/>
    </location>
</feature>
<dbReference type="NCBIfam" id="NF008864">
    <property type="entry name" value="PRK11895.1"/>
    <property type="match status" value="1"/>
</dbReference>
<dbReference type="InterPro" id="IPR012001">
    <property type="entry name" value="Thiamin_PyroP_enz_TPP-bd_dom"/>
</dbReference>
<dbReference type="GO" id="GO:0030976">
    <property type="term" value="F:thiamine pyrophosphate binding"/>
    <property type="evidence" value="ECO:0007669"/>
    <property type="project" value="InterPro"/>
</dbReference>
<dbReference type="CDD" id="cd07035">
    <property type="entry name" value="TPP_PYR_POX_like"/>
    <property type="match status" value="1"/>
</dbReference>
<evidence type="ECO:0000256" key="9">
    <source>
        <dbReference type="ARBA" id="ARBA00022723"/>
    </source>
</evidence>
<comment type="pathway">
    <text evidence="5">Amino-acid biosynthesis; L-valine biosynthesis; L-valine from pyruvate: step 1/4.</text>
</comment>
<dbReference type="HAMAP" id="MF_00435">
    <property type="entry name" value="IlvC"/>
    <property type="match status" value="1"/>
</dbReference>
<dbReference type="InterPro" id="IPR045865">
    <property type="entry name" value="ACT-like_dom_sf"/>
</dbReference>
<dbReference type="InterPro" id="IPR054480">
    <property type="entry name" value="AHAS_small-like_ACT"/>
</dbReference>
<comment type="pathway">
    <text evidence="3">Amino-acid biosynthesis; L-isoleucine biosynthesis; L-isoleucine from 2-oxobutanoate: step 2/4.</text>
</comment>
<evidence type="ECO:0000256" key="4">
    <source>
        <dbReference type="ARBA" id="ARBA00004974"/>
    </source>
</evidence>
<dbReference type="EMBL" id="BKCJ010000005">
    <property type="protein sequence ID" value="GEU28375.1"/>
    <property type="molecule type" value="Genomic_DNA"/>
</dbReference>
<dbReference type="InterPro" id="IPR029061">
    <property type="entry name" value="THDP-binding"/>
</dbReference>
<feature type="binding site" evidence="17">
    <location>
        <position position="864"/>
    </location>
    <ligand>
        <name>Mg(2+)</name>
        <dbReference type="ChEBI" id="CHEBI:18420"/>
        <label>2</label>
    </ligand>
</feature>
<evidence type="ECO:0000256" key="2">
    <source>
        <dbReference type="ARBA" id="ARBA00004864"/>
    </source>
</evidence>
<dbReference type="PANTHER" id="PTHR21371:SF1">
    <property type="entry name" value="KETOL-ACID REDUCTOISOMERASE, MITOCHONDRIAL"/>
    <property type="match status" value="1"/>
</dbReference>
<dbReference type="GO" id="GO:0005777">
    <property type="term" value="C:peroxisome"/>
    <property type="evidence" value="ECO:0007669"/>
    <property type="project" value="UniProtKB-ARBA"/>
</dbReference>
<dbReference type="UniPathway" id="UPA00049">
    <property type="reaction ID" value="UER00059"/>
</dbReference>
<feature type="binding site" evidence="17">
    <location>
        <position position="904"/>
    </location>
    <ligand>
        <name>Mg(2+)</name>
        <dbReference type="ChEBI" id="CHEBI:18420"/>
        <label>2</label>
    </ligand>
</feature>
<evidence type="ECO:0000256" key="3">
    <source>
        <dbReference type="ARBA" id="ARBA00004885"/>
    </source>
</evidence>
<dbReference type="InterPro" id="IPR002912">
    <property type="entry name" value="ACT_dom"/>
</dbReference>
<evidence type="ECO:0000259" key="21">
    <source>
        <dbReference type="PROSITE" id="PS51851"/>
    </source>
</evidence>
<dbReference type="Gene3D" id="3.40.50.720">
    <property type="entry name" value="NAD(P)-binding Rossmann-like Domain"/>
    <property type="match status" value="1"/>
</dbReference>
<dbReference type="GO" id="GO:0004455">
    <property type="term" value="F:ketol-acid reductoisomerase activity"/>
    <property type="evidence" value="ECO:0007669"/>
    <property type="project" value="UniProtKB-UniRule"/>
</dbReference>
<dbReference type="NCBIfam" id="TIGR00465">
    <property type="entry name" value="ilvC"/>
    <property type="match status" value="1"/>
</dbReference>
<dbReference type="InterPro" id="IPR000506">
    <property type="entry name" value="KARI_C"/>
</dbReference>
<feature type="compositionally biased region" description="Basic and acidic residues" evidence="18">
    <location>
        <begin position="200"/>
        <end position="210"/>
    </location>
</feature>
<dbReference type="InterPro" id="IPR039557">
    <property type="entry name" value="AHAS_ACT"/>
</dbReference>
<dbReference type="FunFam" id="3.30.70.260:FF:000001">
    <property type="entry name" value="Acetolactate synthase, small subunit"/>
    <property type="match status" value="1"/>
</dbReference>
<comment type="similarity">
    <text evidence="6">Belongs to the acetolactate synthase small subunit family.</text>
</comment>
<dbReference type="SUPFAM" id="SSF55021">
    <property type="entry name" value="ACT-like"/>
    <property type="match status" value="2"/>
</dbReference>
<evidence type="ECO:0000256" key="17">
    <source>
        <dbReference type="PROSITE-ProRule" id="PRU01198"/>
    </source>
</evidence>
<feature type="compositionally biased region" description="Basic residues" evidence="18">
    <location>
        <begin position="247"/>
        <end position="256"/>
    </location>
</feature>
<protein>
    <recommendedName>
        <fullName evidence="14">Acetohydroxy-acid reductoisomerase</fullName>
    </recommendedName>
    <alternativeName>
        <fullName evidence="13">Alpha-keto-beta-hydroxylacyl reductoisomerase</fullName>
    </alternativeName>
    <alternativeName>
        <fullName evidence="16">Ketol-acid reductoisomerase type 1</fullName>
    </alternativeName>
    <alternativeName>
        <fullName evidence="15">Ketol-acid reductoisomerase type I</fullName>
    </alternativeName>
</protein>
<dbReference type="GO" id="GO:0009097">
    <property type="term" value="P:isoleucine biosynthetic process"/>
    <property type="evidence" value="ECO:0007669"/>
    <property type="project" value="UniProtKB-UniRule"/>
</dbReference>
<dbReference type="NCBIfam" id="NF009940">
    <property type="entry name" value="PRK13403.1"/>
    <property type="match status" value="1"/>
</dbReference>
<dbReference type="Gene3D" id="3.30.70.1150">
    <property type="entry name" value="ACT-like. Chain A, domain 2"/>
    <property type="match status" value="1"/>
</dbReference>
<comment type="caution">
    <text evidence="22">The sequence shown here is derived from an EMBL/GenBank/DDBJ whole genome shotgun (WGS) entry which is preliminary data.</text>
</comment>
<dbReference type="PROSITE" id="PS51850">
    <property type="entry name" value="KARI_N"/>
    <property type="match status" value="1"/>
</dbReference>
<dbReference type="FunFam" id="3.30.70.1150:FF:000001">
    <property type="entry name" value="Acetolactate synthase small subunit"/>
    <property type="match status" value="1"/>
</dbReference>
<keyword evidence="11 17" id="KW-0560">Oxidoreductase</keyword>
<keyword evidence="9 17" id="KW-0479">Metal-binding</keyword>
<dbReference type="InterPro" id="IPR004789">
    <property type="entry name" value="Acetalactate_synth_ssu"/>
</dbReference>
<accession>A0A699GJT4</accession>
<dbReference type="PROSITE" id="PS51671">
    <property type="entry name" value="ACT"/>
    <property type="match status" value="1"/>
</dbReference>
<dbReference type="GO" id="GO:1990610">
    <property type="term" value="F:acetolactate synthase regulator activity"/>
    <property type="evidence" value="ECO:0007669"/>
    <property type="project" value="InterPro"/>
</dbReference>
<feature type="region of interest" description="Disordered" evidence="18">
    <location>
        <begin position="105"/>
        <end position="332"/>
    </location>
</feature>
<dbReference type="InterPro" id="IPR008927">
    <property type="entry name" value="6-PGluconate_DH-like_C_sf"/>
</dbReference>
<feature type="compositionally biased region" description="Basic residues" evidence="18">
    <location>
        <begin position="141"/>
        <end position="150"/>
    </location>
</feature>
<dbReference type="InterPro" id="IPR013023">
    <property type="entry name" value="KARI"/>
</dbReference>
<evidence type="ECO:0000256" key="16">
    <source>
        <dbReference type="ARBA" id="ARBA00050044"/>
    </source>
</evidence>
<feature type="domain" description="KARI C-terminal knotted" evidence="21">
    <location>
        <begin position="856"/>
        <end position="1001"/>
    </location>
</feature>
<feature type="binding site" evidence="17">
    <location>
        <position position="900"/>
    </location>
    <ligand>
        <name>Mg(2+)</name>
        <dbReference type="ChEBI" id="CHEBI:18420"/>
        <label>2</label>
    </ligand>
</feature>
<evidence type="ECO:0000256" key="15">
    <source>
        <dbReference type="ARBA" id="ARBA00050043"/>
    </source>
</evidence>
<feature type="binding site" evidence="17">
    <location>
        <position position="868"/>
    </location>
    <ligand>
        <name>Mg(2+)</name>
        <dbReference type="ChEBI" id="CHEBI:18420"/>
        <label>1</label>
    </ligand>
</feature>
<dbReference type="SUPFAM" id="SSF48179">
    <property type="entry name" value="6-phosphogluconate dehydrogenase C-terminal domain-like"/>
    <property type="match status" value="1"/>
</dbReference>
<feature type="compositionally biased region" description="Basic residues" evidence="18">
    <location>
        <begin position="266"/>
        <end position="277"/>
    </location>
</feature>
<evidence type="ECO:0000259" key="19">
    <source>
        <dbReference type="PROSITE" id="PS51671"/>
    </source>
</evidence>
<evidence type="ECO:0000256" key="6">
    <source>
        <dbReference type="ARBA" id="ARBA00006341"/>
    </source>
</evidence>
<sequence length="1012" mass="111272">MNTEALSQAGNQQAGHQQSGNQFTGAEILVRCLAEEGVEHVFGYPGGAVLYIYDAIFKQDKFQHVLVRHEQAAIHAADAYSRSSNKVGVALVTSGAQLRDRPGCVPGMRHGRHYPSRGQAQLPRQGCQGPGGNRQESLLYRPHRPPRSRAGRYPEGHLDAQDDVLVPERGRDALVQAGRQGPRGPDPQGRATTAAGGTADDLHRWRRDPGQRSARTQQAGRQAGLPGHQHLDGPGRLPRVEREFPRHARHARHVRSKHGDAALRRPDRHRRPLRRPRDRQSETLRLAPAQDHPCRYRPVVDFQARESGYSDRGQRQGRADRIPGPARRQRSQAQRACAQGLVEADRRMARQGLPEVRHVRPGDQAAIGRAKSLGSDQGRRLHHVRRRPAPDVGRAVLPVRQTETLGQLGRPGHHGRGFAIRHGRADGQPGRHLAADRLRFALFRVVHGLAAQLRKAGRSVWPRGHAHRKTGRRRRRAARRVCHEGQAGVHELHHRPVGKRVADGQGRQGPLRNAARFGGLVMRHIISVLLENEAGALSRVVGLFSARGYNIETLTVAPTEDATLSRMTIVTSGSDDIIEQITKHLNRLIEVVKVVDLTEGQHIERELMLIKVRAVGKEREEMKRTADIFRGRIIDVTEKSYTIELTGAKSKLDAFIDSIDRASILETVRTGGMIMKVFYDKDADLSLIKGKNVAIIGYGSQGHAHAQNLTESGVNVTVGLRKGGASWNKVEQAGLKVAEVNDAVKAADVIMILLPDENIAQVYAENVAPHAKQGAVLAFAHGFNVHYGQVVPRADLDVIMVAPKAPGHTVRATYTQGGGVPHLIAVYQDQSGTARDIALSYASANGGGRAGIIETNFREETETDLFGEQAVLCGGAVELIKAGFETLTEAGYAPEMAYFECLHELKLIVDLIYEGGIANMNYSISNNAEYGEYVTGPKVVTSATKDAMRQCLKDIQTGEYAKSFILENKAGAPTLISRRRLNSEHQIEEVGAKLRAMMPWIAKNKMVDQSKN</sequence>
<dbReference type="PROSITE" id="PS51851">
    <property type="entry name" value="KARI_C"/>
    <property type="match status" value="1"/>
</dbReference>
<evidence type="ECO:0000313" key="22">
    <source>
        <dbReference type="EMBL" id="GEU28375.1"/>
    </source>
</evidence>
<organism evidence="22">
    <name type="scientific">Tanacetum cinerariifolium</name>
    <name type="common">Dalmatian daisy</name>
    <name type="synonym">Chrysanthemum cinerariifolium</name>
    <dbReference type="NCBI Taxonomy" id="118510"/>
    <lineage>
        <taxon>Eukaryota</taxon>
        <taxon>Viridiplantae</taxon>
        <taxon>Streptophyta</taxon>
        <taxon>Embryophyta</taxon>
        <taxon>Tracheophyta</taxon>
        <taxon>Spermatophyta</taxon>
        <taxon>Magnoliopsida</taxon>
        <taxon>eudicotyledons</taxon>
        <taxon>Gunneridae</taxon>
        <taxon>Pentapetalae</taxon>
        <taxon>asterids</taxon>
        <taxon>campanulids</taxon>
        <taxon>Asterales</taxon>
        <taxon>Asteraceae</taxon>
        <taxon>Asteroideae</taxon>
        <taxon>Anthemideae</taxon>
        <taxon>Anthemidinae</taxon>
        <taxon>Tanacetum</taxon>
    </lineage>
</organism>
<dbReference type="AlphaFoldDB" id="A0A699GJT4"/>
<dbReference type="InterPro" id="IPR027271">
    <property type="entry name" value="Acetolactate_synth/TF_NikR_C"/>
</dbReference>